<organism evidence="2 3">
    <name type="scientific">Rhynchospora pubera</name>
    <dbReference type="NCBI Taxonomy" id="906938"/>
    <lineage>
        <taxon>Eukaryota</taxon>
        <taxon>Viridiplantae</taxon>
        <taxon>Streptophyta</taxon>
        <taxon>Embryophyta</taxon>
        <taxon>Tracheophyta</taxon>
        <taxon>Spermatophyta</taxon>
        <taxon>Magnoliopsida</taxon>
        <taxon>Liliopsida</taxon>
        <taxon>Poales</taxon>
        <taxon>Cyperaceae</taxon>
        <taxon>Cyperoideae</taxon>
        <taxon>Rhynchosporeae</taxon>
        <taxon>Rhynchospora</taxon>
    </lineage>
</organism>
<dbReference type="EMBL" id="JAMFTS010000005">
    <property type="protein sequence ID" value="KAJ4746061.1"/>
    <property type="molecule type" value="Genomic_DNA"/>
</dbReference>
<evidence type="ECO:0000313" key="3">
    <source>
        <dbReference type="Proteomes" id="UP001140206"/>
    </source>
</evidence>
<reference evidence="2" key="1">
    <citation type="submission" date="2022-08" db="EMBL/GenBank/DDBJ databases">
        <authorList>
            <person name="Marques A."/>
        </authorList>
    </citation>
    <scope>NUCLEOTIDE SEQUENCE</scope>
    <source>
        <strain evidence="2">RhyPub2mFocal</strain>
        <tissue evidence="2">Leaves</tissue>
    </source>
</reference>
<sequence length="487" mass="56035">MVTATMAEVEMSMHTAKSDHLVIDIQRRLTAFQEYTNADPPQYSIYRIPSHIRKNNEYYYEPRMVSIGPYHRNKEHLCAMEVHKLRYLGKLCNQKDGILRDFIGEIRNAEADIRACYCESVDLEEGDQFVEMMLVDGCFIIKLFFNWLFNEPDAACDAGWALPLLISDLLMLENQIPFFVLTKIYNIYTFGCVDPPSDAHGDYRPSFLTLAADILHETCKTNVERAKVPEAGVAIKHLLHLFYLLFVPAPEYALTPRQINVKIKGKESRTNCLPLLQKRNRREFAGSSKFSEKIESPRVIKSAIELKEYGVILKKKEKFASFLDISFERGILEVPRITIEGCSRSRLLNLIAFEQCSGGADVDPIKKPLSSYAVFMACLMNMSQDVIVLEKAGILENNLANSEEGAKFFHQVRECAHIDFDNHYLKQVFVEVVEYCEAFWPKHRARLRHEYFSSPWTISSLMVAMLVLIMAIFHTIGFILTTFLKKY</sequence>
<evidence type="ECO:0000256" key="1">
    <source>
        <dbReference type="SAM" id="Phobius"/>
    </source>
</evidence>
<dbReference type="PANTHER" id="PTHR31170:SF25">
    <property type="entry name" value="BNAA09G04570D PROTEIN"/>
    <property type="match status" value="1"/>
</dbReference>
<proteinExistence type="predicted"/>
<protein>
    <submittedName>
        <fullName evidence="2">Uncharacterized protein</fullName>
    </submittedName>
</protein>
<dbReference type="PANTHER" id="PTHR31170">
    <property type="entry name" value="BNAC04G53230D PROTEIN"/>
    <property type="match status" value="1"/>
</dbReference>
<dbReference type="AlphaFoldDB" id="A0AAV8BS94"/>
<gene>
    <name evidence="2" type="ORF">LUZ62_080466</name>
</gene>
<evidence type="ECO:0000313" key="2">
    <source>
        <dbReference type="EMBL" id="KAJ4746061.1"/>
    </source>
</evidence>
<accession>A0AAV8BS94</accession>
<comment type="caution">
    <text evidence="2">The sequence shown here is derived from an EMBL/GenBank/DDBJ whole genome shotgun (WGS) entry which is preliminary data.</text>
</comment>
<dbReference type="Pfam" id="PF03140">
    <property type="entry name" value="DUF247"/>
    <property type="match status" value="1"/>
</dbReference>
<dbReference type="InterPro" id="IPR004158">
    <property type="entry name" value="DUF247_pln"/>
</dbReference>
<keyword evidence="1" id="KW-0472">Membrane</keyword>
<name>A0AAV8BS94_9POAL</name>
<feature type="transmembrane region" description="Helical" evidence="1">
    <location>
        <begin position="456"/>
        <end position="484"/>
    </location>
</feature>
<dbReference type="Proteomes" id="UP001140206">
    <property type="component" value="Chromosome 5"/>
</dbReference>
<keyword evidence="1" id="KW-0812">Transmembrane</keyword>
<keyword evidence="3" id="KW-1185">Reference proteome</keyword>
<keyword evidence="1" id="KW-1133">Transmembrane helix</keyword>